<dbReference type="PANTHER" id="PTHR47808">
    <property type="entry name" value="INNER NUCLEAR MEMBRANE PROTEIN HEH2-RELATED"/>
    <property type="match status" value="1"/>
</dbReference>
<proteinExistence type="predicted"/>
<dbReference type="EMBL" id="JMSE01000822">
    <property type="protein sequence ID" value="KDN67389.1"/>
    <property type="molecule type" value="Genomic_DNA"/>
</dbReference>
<gene>
    <name evidence="2" type="ORF">CSUB01_10010</name>
</gene>
<dbReference type="CDD" id="cd12935">
    <property type="entry name" value="LEM_like"/>
    <property type="match status" value="1"/>
</dbReference>
<reference evidence="3" key="1">
    <citation type="journal article" date="2014" name="Genome Announc.">
        <title>Draft genome sequence of Colletotrichum sublineola, a destructive pathogen of cultivated sorghum.</title>
        <authorList>
            <person name="Baroncelli R."/>
            <person name="Sanz-Martin J.M."/>
            <person name="Rech G.E."/>
            <person name="Sukno S.A."/>
            <person name="Thon M.R."/>
        </authorList>
    </citation>
    <scope>NUCLEOTIDE SEQUENCE [LARGE SCALE GENOMIC DNA]</scope>
    <source>
        <strain evidence="3">TX430BB</strain>
    </source>
</reference>
<dbReference type="HOGENOM" id="CLU_1539945_0_0_1"/>
<dbReference type="AlphaFoldDB" id="A0A066XI98"/>
<dbReference type="GO" id="GO:0071763">
    <property type="term" value="P:nuclear membrane organization"/>
    <property type="evidence" value="ECO:0007669"/>
    <property type="project" value="TreeGrafter"/>
</dbReference>
<dbReference type="GO" id="GO:0005783">
    <property type="term" value="C:endoplasmic reticulum"/>
    <property type="evidence" value="ECO:0007669"/>
    <property type="project" value="TreeGrafter"/>
</dbReference>
<dbReference type="eggNOG" id="ENOG502T5WC">
    <property type="taxonomic scope" value="Eukaryota"/>
</dbReference>
<accession>A0A066XI98</accession>
<evidence type="ECO:0000313" key="2">
    <source>
        <dbReference type="EMBL" id="KDN67389.1"/>
    </source>
</evidence>
<name>A0A066XI98_COLSU</name>
<dbReference type="PANTHER" id="PTHR47808:SF2">
    <property type="entry name" value="LEM DOMAIN-CONTAINING PROTEIN 2"/>
    <property type="match status" value="1"/>
</dbReference>
<dbReference type="GO" id="GO:0003682">
    <property type="term" value="F:chromatin binding"/>
    <property type="evidence" value="ECO:0007669"/>
    <property type="project" value="InterPro"/>
</dbReference>
<dbReference type="GO" id="GO:0034399">
    <property type="term" value="C:nuclear periphery"/>
    <property type="evidence" value="ECO:0007669"/>
    <property type="project" value="TreeGrafter"/>
</dbReference>
<dbReference type="InterPro" id="IPR044780">
    <property type="entry name" value="Heh2/Src1"/>
</dbReference>
<protein>
    <recommendedName>
        <fullName evidence="1">HeH/LEM domain-containing protein</fullName>
    </recommendedName>
</protein>
<dbReference type="InterPro" id="IPR025856">
    <property type="entry name" value="HeH/LEM_domain"/>
</dbReference>
<comment type="caution">
    <text evidence="2">The sequence shown here is derived from an EMBL/GenBank/DDBJ whole genome shotgun (WGS) entry which is preliminary data.</text>
</comment>
<dbReference type="Proteomes" id="UP000027238">
    <property type="component" value="Unassembled WGS sequence"/>
</dbReference>
<dbReference type="GO" id="GO:0005637">
    <property type="term" value="C:nuclear inner membrane"/>
    <property type="evidence" value="ECO:0007669"/>
    <property type="project" value="InterPro"/>
</dbReference>
<keyword evidence="3" id="KW-1185">Reference proteome</keyword>
<dbReference type="STRING" id="1173701.A0A066XI98"/>
<sequence length="174" mass="18803">MPGIPIGRNTPLDNKMARQLRETLLRSGIRPSPSDVDTRNADLAGMAILQQEQTPSTEEQRSEQVPNNPSLNSLLDIAIPSTEAKMSPCHLSEETLPYIPSIADDVSHLAPDFDPEKLSVPKLRNVLLANGIEYGTAKKGDLVRLFRAEISPKAAATLKAMADVQPTANGIIDA</sequence>
<evidence type="ECO:0000313" key="3">
    <source>
        <dbReference type="Proteomes" id="UP000027238"/>
    </source>
</evidence>
<dbReference type="OrthoDB" id="2503928at2759"/>
<organism evidence="2 3">
    <name type="scientific">Colletotrichum sublineola</name>
    <name type="common">Sorghum anthracnose fungus</name>
    <dbReference type="NCBI Taxonomy" id="1173701"/>
    <lineage>
        <taxon>Eukaryota</taxon>
        <taxon>Fungi</taxon>
        <taxon>Dikarya</taxon>
        <taxon>Ascomycota</taxon>
        <taxon>Pezizomycotina</taxon>
        <taxon>Sordariomycetes</taxon>
        <taxon>Hypocreomycetidae</taxon>
        <taxon>Glomerellales</taxon>
        <taxon>Glomerellaceae</taxon>
        <taxon>Colletotrichum</taxon>
        <taxon>Colletotrichum graminicola species complex</taxon>
    </lineage>
</organism>
<dbReference type="Pfam" id="PF12949">
    <property type="entry name" value="HeH"/>
    <property type="match status" value="1"/>
</dbReference>
<feature type="domain" description="HeH/LEM" evidence="1">
    <location>
        <begin position="115"/>
        <end position="147"/>
    </location>
</feature>
<evidence type="ECO:0000259" key="1">
    <source>
        <dbReference type="Pfam" id="PF12949"/>
    </source>
</evidence>